<accession>A0A3R9QES0</accession>
<protein>
    <recommendedName>
        <fullName evidence="2">Reverse transcriptase domain-containing protein</fullName>
    </recommendedName>
</protein>
<proteinExistence type="inferred from homology"/>
<name>A0A3R9QES0_9GAMM</name>
<dbReference type="InterPro" id="IPR000477">
    <property type="entry name" value="RT_dom"/>
</dbReference>
<dbReference type="RefSeq" id="WP_125698722.1">
    <property type="nucleotide sequence ID" value="NZ_CP053391.1"/>
</dbReference>
<dbReference type="Gene3D" id="3.60.110.10">
    <property type="entry name" value="Carbon-nitrogen hydrolase"/>
    <property type="match status" value="1"/>
</dbReference>
<dbReference type="PANTHER" id="PTHR34047">
    <property type="entry name" value="NUCLEAR INTRON MATURASE 1, MITOCHONDRIAL-RELATED"/>
    <property type="match status" value="1"/>
</dbReference>
<evidence type="ECO:0000256" key="1">
    <source>
        <dbReference type="ARBA" id="ARBA00034120"/>
    </source>
</evidence>
<dbReference type="Pfam" id="PF00078">
    <property type="entry name" value="RVT_1"/>
    <property type="match status" value="1"/>
</dbReference>
<sequence length="1292" mass="149776">MNSFYDIENIVLDDKYISDPMLIALAWKRSQDYIRSLNWYADIFELDRTSLFFVEKSKEWSQEIQKMDYTLEPLKLVPAPKSFEWSFENRENGTNWGPKYKTAEELKSFTLRPLAHIGIREQTFFTILMMCLANEVETIQGNPSLSFNKVHLDSEFEKKDTIHKKIKPQIVNYGNRLYCTYDENGVAQHNYGATTIYSKYFKDYRNFLQRPYYFAQKYITEKLPSEEVYIVEIDLKRFFDKVNRNILVDKILSFKSCENIKNIEYLLKQFIEWQWSDCALEQFKVCRASSDDVLPLGIPQGLVAGGFLANIYLLDFDEKIKQYFDNYINVPSESDTSPFKLIDYCRYVDDLRFVIIGPNSDNNIAIKNLLKNEIHNFVNNFLVDLKLEIEINETKTKVSAYRGKKIGISKQLNEIQNKTSGPMSPKQTDDLVNELEILLSVEKQDPIGNQNSNEFNLDTLANIEHNIFDVREDTIRRFATNQLTRHLSEIRHFTSREIDEYGKPIPGDWDYLQERIARRLISVWSKDPSLALLLKKALELFPSPKLLEPVLNHFQVILNKHATSELDEKMKAVVRYLLAEVFRHAATIIHCKDAHTIPAHADRNNFFEILQKQAVDIVRNHNLDISEGNNDWCFLVDQARFLLLVRLDTLLEINSGNIEQDLIFKIAKGFRNITIDKNLNEEDIAVCILIADQLLEDNQTLIRSVNELFNENKVNPHKILTSISVQNTELAESLIIYARKLNYNWINNNYIRDIVKKIYLDIKPSKSELEKIKSKQSIIQLITRPDNPFSNEIMAIKLMLSLIDKKPSSEIDLTNLQIDLSKTYIIFENGYSQPPKYNHIDHKIIVEEIVFQNMLSDDLLDIVDITYDQRILQKIAFTIRAALAGSKDITGFGKHYNRRSYYRGLRSTQSKRIIGLYTTPESLIGANAQVTGWLTTLISKLLRWPGIRVNEQGYKWPEELNIKKTKKLLEDRLALLKANYCQLSQIPSLPELITPAWEDKKDLTVVMVQSKLPSDIDLLSDMYLEKPNYRTKHRRHIAEVSALILQHIQAQKIDKNHTKIRDSNTDLIIWPELAVHQDDLDILIQLSRKTHAIIFSGLGFIRTDNNKTINTAVWIVPKKHNGNQTELIRFQGKHHMTKGEKKLGVQSWRPYQLILELQHPKYLNKPGFMLTGAICYDSTDIKLSADLTNKSSAFIVSALNRDIATFDSMVQALHYHMYQHVVLVNVGTFGGSYAMAPYKEHHEKLIAHSKGKDQVSLNTFSMNMFDFRRDGIGSSLRSNIERKTPPAGIIMQ</sequence>
<dbReference type="SUPFAM" id="SSF56317">
    <property type="entry name" value="Carbon-nitrogen hydrolase"/>
    <property type="match status" value="1"/>
</dbReference>
<gene>
    <name evidence="3" type="ORF">EA756_07535</name>
</gene>
<comment type="similarity">
    <text evidence="1">Belongs to the bacterial reverse transcriptase family.</text>
</comment>
<evidence type="ECO:0000313" key="4">
    <source>
        <dbReference type="Proteomes" id="UP000276905"/>
    </source>
</evidence>
<evidence type="ECO:0000313" key="3">
    <source>
        <dbReference type="EMBL" id="RSO58109.1"/>
    </source>
</evidence>
<reference evidence="3 4" key="1">
    <citation type="submission" date="2018-10" db="EMBL/GenBank/DDBJ databases">
        <title>GWAS and RNA-Seq identify cryptic mechanisms of antimicrobial resistance in Acinetobacter baumannii.</title>
        <authorList>
            <person name="Sahl J.W."/>
        </authorList>
    </citation>
    <scope>NUCLEOTIDE SEQUENCE [LARGE SCALE GENOMIC DNA]</scope>
    <source>
        <strain evidence="3 4">TG41018</strain>
    </source>
</reference>
<dbReference type="PANTHER" id="PTHR34047:SF8">
    <property type="entry name" value="PROTEIN YKFC"/>
    <property type="match status" value="1"/>
</dbReference>
<organism evidence="3 4">
    <name type="scientific">Acinetobacter lactucae</name>
    <dbReference type="NCBI Taxonomy" id="1785128"/>
    <lineage>
        <taxon>Bacteria</taxon>
        <taxon>Pseudomonadati</taxon>
        <taxon>Pseudomonadota</taxon>
        <taxon>Gammaproteobacteria</taxon>
        <taxon>Moraxellales</taxon>
        <taxon>Moraxellaceae</taxon>
        <taxon>Acinetobacter</taxon>
        <taxon>Acinetobacter calcoaceticus/baumannii complex</taxon>
    </lineage>
</organism>
<feature type="domain" description="Reverse transcriptase" evidence="2">
    <location>
        <begin position="159"/>
        <end position="410"/>
    </location>
</feature>
<dbReference type="InterPro" id="IPR051083">
    <property type="entry name" value="GrpII_Intron_Splice-Mob/Def"/>
</dbReference>
<dbReference type="GeneID" id="60753998"/>
<dbReference type="EMBL" id="RFES01000004">
    <property type="protein sequence ID" value="RSO58109.1"/>
    <property type="molecule type" value="Genomic_DNA"/>
</dbReference>
<dbReference type="PROSITE" id="PS50878">
    <property type="entry name" value="RT_POL"/>
    <property type="match status" value="1"/>
</dbReference>
<evidence type="ECO:0000259" key="2">
    <source>
        <dbReference type="PROSITE" id="PS50878"/>
    </source>
</evidence>
<dbReference type="InterPro" id="IPR036526">
    <property type="entry name" value="C-N_Hydrolase_sf"/>
</dbReference>
<comment type="caution">
    <text evidence="3">The sequence shown here is derived from an EMBL/GenBank/DDBJ whole genome shotgun (WGS) entry which is preliminary data.</text>
</comment>
<dbReference type="Proteomes" id="UP000276905">
    <property type="component" value="Unassembled WGS sequence"/>
</dbReference>